<dbReference type="InterPro" id="IPR000836">
    <property type="entry name" value="PRTase_dom"/>
</dbReference>
<keyword evidence="3" id="KW-1185">Reference proteome</keyword>
<dbReference type="SUPFAM" id="SSF53271">
    <property type="entry name" value="PRTase-like"/>
    <property type="match status" value="1"/>
</dbReference>
<evidence type="ECO:0000313" key="3">
    <source>
        <dbReference type="Proteomes" id="UP000185934"/>
    </source>
</evidence>
<evidence type="ECO:0000259" key="1">
    <source>
        <dbReference type="Pfam" id="PF00156"/>
    </source>
</evidence>
<accession>A0A1P8F790</accession>
<dbReference type="AlphaFoldDB" id="A0A1P8F790"/>
<dbReference type="STRING" id="1839801.Dform_00996"/>
<organism evidence="2 3">
    <name type="scientific">Dehalogenimonas formicexedens</name>
    <dbReference type="NCBI Taxonomy" id="1839801"/>
    <lineage>
        <taxon>Bacteria</taxon>
        <taxon>Bacillati</taxon>
        <taxon>Chloroflexota</taxon>
        <taxon>Dehalococcoidia</taxon>
        <taxon>Dehalococcoidales</taxon>
        <taxon>Dehalococcoidaceae</taxon>
        <taxon>Dehalogenimonas</taxon>
    </lineage>
</organism>
<dbReference type="Gene3D" id="3.30.1310.20">
    <property type="entry name" value="PRTase-like"/>
    <property type="match status" value="1"/>
</dbReference>
<dbReference type="Proteomes" id="UP000185934">
    <property type="component" value="Chromosome"/>
</dbReference>
<name>A0A1P8F790_9CHLR</name>
<gene>
    <name evidence="2" type="ORF">Dform_00996</name>
</gene>
<dbReference type="EMBL" id="CP018258">
    <property type="protein sequence ID" value="APV44337.1"/>
    <property type="molecule type" value="Genomic_DNA"/>
</dbReference>
<dbReference type="KEGG" id="dfo:Dform_00996"/>
<sequence>MVYRQPNPSPLFENRFDAGRQLAENLSTFRNEPVIVLAIPNGGLPVGLQVALALGAELDVVVARKLPIPLRPEGGFGAVADDGTTVLNHELVRSLGLTQPQITYQTAKVRKDIRQRSLAYRNNRPLSVVTGKTAIIVDDGLASGYTMMAAIESVRRRRPARIIAAVPVASELAVRTVSKVADRVITAHTTLVPKFYVSYFYRFWNDMPEEEAIKCLREWETRRFKTTPKG</sequence>
<dbReference type="OrthoDB" id="9810066at2"/>
<reference evidence="3" key="1">
    <citation type="submission" date="2016-11" db="EMBL/GenBank/DDBJ databases">
        <title>Dehalogenimonas formicexedens sp. nov., a chlorinated alkane respiring bacterium isolated from contaminated groundwater.</title>
        <authorList>
            <person name="Key T.A."/>
            <person name="Bowman K.S."/>
            <person name="Lee I."/>
            <person name="Chun J."/>
            <person name="Albuquerque L."/>
            <person name="da Costa M.S."/>
            <person name="Rainey F.A."/>
            <person name="Moe W.M."/>
        </authorList>
    </citation>
    <scope>NUCLEOTIDE SEQUENCE [LARGE SCALE GENOMIC DNA]</scope>
    <source>
        <strain evidence="3">NSZ-14</strain>
    </source>
</reference>
<protein>
    <submittedName>
        <fullName evidence="2">Putative phosphoribosyltransferase</fullName>
    </submittedName>
</protein>
<dbReference type="GO" id="GO:0016757">
    <property type="term" value="F:glycosyltransferase activity"/>
    <property type="evidence" value="ECO:0007669"/>
    <property type="project" value="UniProtKB-KW"/>
</dbReference>
<feature type="domain" description="Phosphoribosyltransferase" evidence="1">
    <location>
        <begin position="116"/>
        <end position="185"/>
    </location>
</feature>
<proteinExistence type="predicted"/>
<dbReference type="Pfam" id="PF00156">
    <property type="entry name" value="Pribosyltran"/>
    <property type="match status" value="1"/>
</dbReference>
<dbReference type="RefSeq" id="WP_076004028.1">
    <property type="nucleotide sequence ID" value="NZ_CP018258.1"/>
</dbReference>
<keyword evidence="2" id="KW-0328">Glycosyltransferase</keyword>
<keyword evidence="2" id="KW-0808">Transferase</keyword>
<evidence type="ECO:0000313" key="2">
    <source>
        <dbReference type="EMBL" id="APV44337.1"/>
    </source>
</evidence>
<dbReference type="CDD" id="cd06223">
    <property type="entry name" value="PRTases_typeI"/>
    <property type="match status" value="1"/>
</dbReference>
<dbReference type="Gene3D" id="3.40.50.2020">
    <property type="match status" value="1"/>
</dbReference>
<dbReference type="InterPro" id="IPR029057">
    <property type="entry name" value="PRTase-like"/>
</dbReference>